<evidence type="ECO:0000256" key="9">
    <source>
        <dbReference type="ARBA" id="ARBA00022723"/>
    </source>
</evidence>
<reference evidence="19 20" key="1">
    <citation type="submission" date="2021-01" db="EMBL/GenBank/DDBJ databases">
        <title>Whole genome shotgun sequence of Actinoplanes palleronii NBRC 14916.</title>
        <authorList>
            <person name="Komaki H."/>
            <person name="Tamura T."/>
        </authorList>
    </citation>
    <scope>NUCLEOTIDE SEQUENCE [LARGE SCALE GENOMIC DNA]</scope>
    <source>
        <strain evidence="19 20">NBRC 14916</strain>
    </source>
</reference>
<keyword evidence="13" id="KW-0411">Iron-sulfur</keyword>
<feature type="transmembrane region" description="Helical" evidence="17">
    <location>
        <begin position="64"/>
        <end position="80"/>
    </location>
</feature>
<feature type="region of interest" description="Disordered" evidence="16">
    <location>
        <begin position="389"/>
        <end position="430"/>
    </location>
</feature>
<comment type="caution">
    <text evidence="19">The sequence shown here is derived from an EMBL/GenBank/DDBJ whole genome shotgun (WGS) entry which is preliminary data.</text>
</comment>
<evidence type="ECO:0000256" key="12">
    <source>
        <dbReference type="ARBA" id="ARBA00023012"/>
    </source>
</evidence>
<evidence type="ECO:0000256" key="8">
    <source>
        <dbReference type="ARBA" id="ARBA00022679"/>
    </source>
</evidence>
<dbReference type="Gene3D" id="3.30.565.10">
    <property type="entry name" value="Histidine kinase-like ATPase, C-terminal domain"/>
    <property type="match status" value="1"/>
</dbReference>
<evidence type="ECO:0000256" key="10">
    <source>
        <dbReference type="ARBA" id="ARBA00022777"/>
    </source>
</evidence>
<evidence type="ECO:0000256" key="7">
    <source>
        <dbReference type="ARBA" id="ARBA00022490"/>
    </source>
</evidence>
<organism evidence="19 20">
    <name type="scientific">Actinoplanes palleronii</name>
    <dbReference type="NCBI Taxonomy" id="113570"/>
    <lineage>
        <taxon>Bacteria</taxon>
        <taxon>Bacillati</taxon>
        <taxon>Actinomycetota</taxon>
        <taxon>Actinomycetes</taxon>
        <taxon>Micromonosporales</taxon>
        <taxon>Micromonosporaceae</taxon>
        <taxon>Actinoplanes</taxon>
    </lineage>
</organism>
<keyword evidence="17" id="KW-0812">Transmembrane</keyword>
<dbReference type="InterPro" id="IPR011712">
    <property type="entry name" value="Sig_transdc_His_kin_sub3_dim/P"/>
</dbReference>
<feature type="transmembrane region" description="Helical" evidence="17">
    <location>
        <begin position="92"/>
        <end position="120"/>
    </location>
</feature>
<evidence type="ECO:0000259" key="18">
    <source>
        <dbReference type="PROSITE" id="PS50109"/>
    </source>
</evidence>
<dbReference type="Pfam" id="PF07730">
    <property type="entry name" value="HisKA_3"/>
    <property type="match status" value="1"/>
</dbReference>
<evidence type="ECO:0000313" key="19">
    <source>
        <dbReference type="EMBL" id="GIE72146.1"/>
    </source>
</evidence>
<dbReference type="SUPFAM" id="SSF55874">
    <property type="entry name" value="ATPase domain of HSP90 chaperone/DNA topoisomerase II/histidine kinase"/>
    <property type="match status" value="1"/>
</dbReference>
<dbReference type="GO" id="GO:0016301">
    <property type="term" value="F:kinase activity"/>
    <property type="evidence" value="ECO:0007669"/>
    <property type="project" value="UniProtKB-KW"/>
</dbReference>
<comment type="subcellular location">
    <subcellularLocation>
        <location evidence="3">Cytoplasm</location>
    </subcellularLocation>
</comment>
<feature type="transmembrane region" description="Helical" evidence="17">
    <location>
        <begin position="12"/>
        <end position="30"/>
    </location>
</feature>
<evidence type="ECO:0000256" key="16">
    <source>
        <dbReference type="SAM" id="MobiDB-lite"/>
    </source>
</evidence>
<dbReference type="EC" id="2.7.13.3" evidence="4"/>
<dbReference type="InterPro" id="IPR004358">
    <property type="entry name" value="Sig_transdc_His_kin-like_C"/>
</dbReference>
<evidence type="ECO:0000313" key="20">
    <source>
        <dbReference type="Proteomes" id="UP000624709"/>
    </source>
</evidence>
<evidence type="ECO:0000256" key="1">
    <source>
        <dbReference type="ARBA" id="ARBA00000085"/>
    </source>
</evidence>
<keyword evidence="17" id="KW-0472">Membrane</keyword>
<keyword evidence="8" id="KW-0808">Transferase</keyword>
<dbReference type="PIRSF" id="PIRSF037434">
    <property type="entry name" value="STHK_ChrS"/>
    <property type="match status" value="1"/>
</dbReference>
<name>A0ABQ4BPD1_9ACTN</name>
<keyword evidence="20" id="KW-1185">Reference proteome</keyword>
<sequence>MNSEMPRPPALLVTVVPYVLLAALVGYTALTGRGVELALLLAAGAWMLGMFTLRPGAWERLRPMAVYFAGLLIVTTILVLRDPAFGFFTPVAYIYAYAILPWPWQVPAVGLVAVVAGVAQASGVDGTDARGAAIYAAIVGFNIVIMVSMAWALRLVERRQITLAGALAELGRANHLLEATAAENAALHDRLLAQAREAGVLEERRRMAQEIHDTVAQGLTGIIAQLQAAEQIQAVPEPWRRHTEAAQGLARQSLTEARRSVDALRPEPLETTAHLGDALAEVAERWSALQGVPVQVTTTGEVRPMPAEAEFVLLRTAQEALANVARHAEASRVGLTLSYLADEVALDVVDDGRGFDPSGVSARSFGLGIMRQRLEGLAGTLRIESEPGAGTGISARVPLTSARGPLPSARVPLTSARVAGDASDPTRSDL</sequence>
<dbReference type="CDD" id="cd16917">
    <property type="entry name" value="HATPase_UhpB-NarQ-NarX-like"/>
    <property type="match status" value="1"/>
</dbReference>
<dbReference type="InterPro" id="IPR003594">
    <property type="entry name" value="HATPase_dom"/>
</dbReference>
<evidence type="ECO:0000256" key="13">
    <source>
        <dbReference type="ARBA" id="ARBA00023014"/>
    </source>
</evidence>
<keyword evidence="17" id="KW-1133">Transmembrane helix</keyword>
<proteinExistence type="predicted"/>
<dbReference type="EMBL" id="BOMS01000137">
    <property type="protein sequence ID" value="GIE72146.1"/>
    <property type="molecule type" value="Genomic_DNA"/>
</dbReference>
<comment type="catalytic activity">
    <reaction evidence="1">
        <text>ATP + protein L-histidine = ADP + protein N-phospho-L-histidine.</text>
        <dbReference type="EC" id="2.7.13.3"/>
    </reaction>
</comment>
<feature type="transmembrane region" description="Helical" evidence="17">
    <location>
        <begin position="132"/>
        <end position="153"/>
    </location>
</feature>
<dbReference type="PROSITE" id="PS50109">
    <property type="entry name" value="HIS_KIN"/>
    <property type="match status" value="1"/>
</dbReference>
<keyword evidence="9" id="KW-0479">Metal-binding</keyword>
<dbReference type="PRINTS" id="PR00344">
    <property type="entry name" value="BCTRLSENSOR"/>
</dbReference>
<evidence type="ECO:0000256" key="17">
    <source>
        <dbReference type="SAM" id="Phobius"/>
    </source>
</evidence>
<dbReference type="Pfam" id="PF02518">
    <property type="entry name" value="HATPase_c"/>
    <property type="match status" value="1"/>
</dbReference>
<keyword evidence="11" id="KW-0408">Iron</keyword>
<keyword evidence="12" id="KW-0902">Two-component regulatory system</keyword>
<evidence type="ECO:0000256" key="11">
    <source>
        <dbReference type="ARBA" id="ARBA00023004"/>
    </source>
</evidence>
<keyword evidence="7" id="KW-0963">Cytoplasm</keyword>
<comment type="cofactor">
    <cofactor evidence="2">
        <name>[4Fe-4S] cluster</name>
        <dbReference type="ChEBI" id="CHEBI:49883"/>
    </cofactor>
</comment>
<protein>
    <recommendedName>
        <fullName evidence="5">Oxygen sensor histidine kinase NreB</fullName>
        <ecNumber evidence="4">2.7.13.3</ecNumber>
    </recommendedName>
    <alternativeName>
        <fullName evidence="15">Nitrogen regulation protein B</fullName>
    </alternativeName>
</protein>
<gene>
    <name evidence="19" type="ORF">Apa02nite_082540</name>
</gene>
<dbReference type="InterPro" id="IPR017205">
    <property type="entry name" value="Sig_transdc_His_kinase_ChrS"/>
</dbReference>
<dbReference type="InterPro" id="IPR036890">
    <property type="entry name" value="HATPase_C_sf"/>
</dbReference>
<evidence type="ECO:0000256" key="5">
    <source>
        <dbReference type="ARBA" id="ARBA00017322"/>
    </source>
</evidence>
<keyword evidence="10 19" id="KW-0418">Kinase</keyword>
<feature type="transmembrane region" description="Helical" evidence="17">
    <location>
        <begin position="37"/>
        <end position="58"/>
    </location>
</feature>
<dbReference type="SMART" id="SM00387">
    <property type="entry name" value="HATPase_c"/>
    <property type="match status" value="1"/>
</dbReference>
<evidence type="ECO:0000256" key="3">
    <source>
        <dbReference type="ARBA" id="ARBA00004496"/>
    </source>
</evidence>
<comment type="function">
    <text evidence="14">Member of the two-component regulatory system NreB/NreC involved in the control of dissimilatory nitrate/nitrite reduction in response to oxygen. NreB functions as a direct oxygen sensor histidine kinase which is autophosphorylated, in the absence of oxygen, probably at the conserved histidine residue, and transfers its phosphate group probably to a conserved aspartate residue of NreC. NreB/NreC activates the expression of the nitrate (narGHJI) and nitrite (nir) reductase operons, as well as the putative nitrate transporter gene narT.</text>
</comment>
<dbReference type="PANTHER" id="PTHR24421">
    <property type="entry name" value="NITRATE/NITRITE SENSOR PROTEIN NARX-RELATED"/>
    <property type="match status" value="1"/>
</dbReference>
<evidence type="ECO:0000256" key="14">
    <source>
        <dbReference type="ARBA" id="ARBA00024827"/>
    </source>
</evidence>
<evidence type="ECO:0000256" key="6">
    <source>
        <dbReference type="ARBA" id="ARBA00022485"/>
    </source>
</evidence>
<dbReference type="Gene3D" id="1.20.5.1930">
    <property type="match status" value="1"/>
</dbReference>
<accession>A0ABQ4BPD1</accession>
<keyword evidence="6" id="KW-0004">4Fe-4S</keyword>
<evidence type="ECO:0000256" key="15">
    <source>
        <dbReference type="ARBA" id="ARBA00030800"/>
    </source>
</evidence>
<evidence type="ECO:0000256" key="2">
    <source>
        <dbReference type="ARBA" id="ARBA00001966"/>
    </source>
</evidence>
<evidence type="ECO:0000256" key="4">
    <source>
        <dbReference type="ARBA" id="ARBA00012438"/>
    </source>
</evidence>
<feature type="domain" description="Histidine kinase" evidence="18">
    <location>
        <begin position="313"/>
        <end position="401"/>
    </location>
</feature>
<dbReference type="Proteomes" id="UP000624709">
    <property type="component" value="Unassembled WGS sequence"/>
</dbReference>
<dbReference type="PANTHER" id="PTHR24421:SF62">
    <property type="entry name" value="SENSORY TRANSDUCTION HISTIDINE KINASE"/>
    <property type="match status" value="1"/>
</dbReference>
<dbReference type="RefSeq" id="WP_239164908.1">
    <property type="nucleotide sequence ID" value="NZ_BAAATY010000047.1"/>
</dbReference>
<dbReference type="InterPro" id="IPR050482">
    <property type="entry name" value="Sensor_HK_TwoCompSys"/>
</dbReference>
<dbReference type="InterPro" id="IPR005467">
    <property type="entry name" value="His_kinase_dom"/>
</dbReference>